<protein>
    <submittedName>
        <fullName evidence="2">Uncharacterized protein</fullName>
    </submittedName>
</protein>
<name>A0AAW0JR06_MYOGA</name>
<keyword evidence="3" id="KW-1185">Reference proteome</keyword>
<evidence type="ECO:0000313" key="2">
    <source>
        <dbReference type="EMBL" id="KAK7828486.1"/>
    </source>
</evidence>
<sequence length="136" mass="14810">ARTLLARIPEEGGREGGKEGEEEGEGWGRASSRSKRSVSHARAPRWYRAAGFPDDGIRELKQRGSLPARDGCTKLQWRISKKLGDRSSGRSKPPFPTSGKTEMGARAGREEETLKPLGTHLSIATNRNGRKGGRAS</sequence>
<feature type="compositionally biased region" description="Basic and acidic residues" evidence="1">
    <location>
        <begin position="8"/>
        <end position="19"/>
    </location>
</feature>
<feature type="non-terminal residue" evidence="2">
    <location>
        <position position="1"/>
    </location>
</feature>
<dbReference type="EMBL" id="JBBHLL010000026">
    <property type="protein sequence ID" value="KAK7828486.1"/>
    <property type="molecule type" value="Genomic_DNA"/>
</dbReference>
<dbReference type="Proteomes" id="UP001488838">
    <property type="component" value="Unassembled WGS sequence"/>
</dbReference>
<evidence type="ECO:0000313" key="3">
    <source>
        <dbReference type="Proteomes" id="UP001488838"/>
    </source>
</evidence>
<feature type="compositionally biased region" description="Basic residues" evidence="1">
    <location>
        <begin position="32"/>
        <end position="45"/>
    </location>
</feature>
<gene>
    <name evidence="2" type="ORF">U0070_008995</name>
</gene>
<dbReference type="AlphaFoldDB" id="A0AAW0JR06"/>
<feature type="region of interest" description="Disordered" evidence="1">
    <location>
        <begin position="78"/>
        <end position="136"/>
    </location>
</feature>
<accession>A0AAW0JR06</accession>
<feature type="region of interest" description="Disordered" evidence="1">
    <location>
        <begin position="1"/>
        <end position="45"/>
    </location>
</feature>
<organism evidence="2 3">
    <name type="scientific">Myodes glareolus</name>
    <name type="common">Bank vole</name>
    <name type="synonym">Clethrionomys glareolus</name>
    <dbReference type="NCBI Taxonomy" id="447135"/>
    <lineage>
        <taxon>Eukaryota</taxon>
        <taxon>Metazoa</taxon>
        <taxon>Chordata</taxon>
        <taxon>Craniata</taxon>
        <taxon>Vertebrata</taxon>
        <taxon>Euteleostomi</taxon>
        <taxon>Mammalia</taxon>
        <taxon>Eutheria</taxon>
        <taxon>Euarchontoglires</taxon>
        <taxon>Glires</taxon>
        <taxon>Rodentia</taxon>
        <taxon>Myomorpha</taxon>
        <taxon>Muroidea</taxon>
        <taxon>Cricetidae</taxon>
        <taxon>Arvicolinae</taxon>
        <taxon>Myodes</taxon>
    </lineage>
</organism>
<reference evidence="2 3" key="1">
    <citation type="journal article" date="2023" name="bioRxiv">
        <title>Conserved and derived expression patterns and positive selection on dental genes reveal complex evolutionary context of ever-growing rodent molars.</title>
        <authorList>
            <person name="Calamari Z.T."/>
            <person name="Song A."/>
            <person name="Cohen E."/>
            <person name="Akter M."/>
            <person name="Roy R.D."/>
            <person name="Hallikas O."/>
            <person name="Christensen M.M."/>
            <person name="Li P."/>
            <person name="Marangoni P."/>
            <person name="Jernvall J."/>
            <person name="Klein O.D."/>
        </authorList>
    </citation>
    <scope>NUCLEOTIDE SEQUENCE [LARGE SCALE GENOMIC DNA]</scope>
    <source>
        <strain evidence="2">V071</strain>
    </source>
</reference>
<evidence type="ECO:0000256" key="1">
    <source>
        <dbReference type="SAM" id="MobiDB-lite"/>
    </source>
</evidence>
<proteinExistence type="predicted"/>
<comment type="caution">
    <text evidence="2">The sequence shown here is derived from an EMBL/GenBank/DDBJ whole genome shotgun (WGS) entry which is preliminary data.</text>
</comment>